<dbReference type="AlphaFoldDB" id="A0AAV3ZP53"/>
<dbReference type="InterPro" id="IPR027291">
    <property type="entry name" value="Glyco_hydro_38_N_sf"/>
</dbReference>
<dbReference type="Gene3D" id="3.20.110.10">
    <property type="entry name" value="Glycoside hydrolase 38, N terminal domain"/>
    <property type="match status" value="1"/>
</dbReference>
<proteinExistence type="inferred from homology"/>
<comment type="cofactor">
    <cofactor evidence="10">
        <name>Zn(2+)</name>
        <dbReference type="ChEBI" id="CHEBI:29105"/>
    </cofactor>
    <text evidence="10">Binds 1 zinc ion per subunit.</text>
</comment>
<dbReference type="GO" id="GO:0046872">
    <property type="term" value="F:metal ion binding"/>
    <property type="evidence" value="ECO:0007669"/>
    <property type="project" value="UniProtKB-KW"/>
</dbReference>
<dbReference type="InterPro" id="IPR050843">
    <property type="entry name" value="Glycosyl_Hydrlase_38"/>
</dbReference>
<dbReference type="SUPFAM" id="SSF88713">
    <property type="entry name" value="Glycoside hydrolase/deacetylase"/>
    <property type="match status" value="1"/>
</dbReference>
<sequence>MRMYLKCALQWVLAIALIQVALYYWAVNRKGHQHKHTTRPSPGPHPYIMSMRNHADGTCSYDTCPKVKEGVFNVHLVPHSHIDVGWLKSVDEYYTGKGDGDYGNTLYAGCVQCILNSTIQELIKNPERTFIFAEMKYFARFWEESSQQLRDTILQLIRERRLEIVNGGWVMSDAGITMYNDIIDQHTLGFDFIREHLGACAQTRTGWHVDQFGHSSEHASIFAQMGYDALFVGRISDSDKAKRKSMKDLEMVWMTSQKNLGSRSALFTHVTFDGYYAPQGYVLENLKENAFRKPGILRNFLVTLENRAMHYKTNHLLVPMGSDFGYRNPELWFKNMDDAIHLTKAGRKQNVNLIYSTPSCYAYHVYQEMLAHRKRQESLPEGARNPPLFSTKLDDFLPYVTDVVWTGFYTTRGGLKRHIWQAGQILQSCKQLAIFSGLKGTFQRVNTLRDAMAVMQHHDAITGTQKKAVLANYNQLLSNATEKCEQVMADVYKTLWGKDIIKQIETPEFCPRLNISSCDVSEEADEFLVTVYNHLSWSVQLPLRMPVEPAKYFVYDKDKKLITHQVVPVPEGIQSIPERPLASAPTELTFMASVPPLSISSFLVKTDVEERKVQEPELLNEVDAEIVIENEHLSLTFNQRSGLLVSITNKASKLKIDISQDFAYYNPSSRNEGAYVFMAGTNPATLMRKGRPVAIKVIRGDVVQEVHQSFDQSVTQVVRLYKDSAFAEFHWTVGRLNLDNSFSGVDVVSQFKSTLDNGKIFYTDSNGRDMIKRTRDSWQMIPDFKISGNYFPVTSRIFIRDEAKRIQLTLFPDRPQGGTSLVQGSVELMVHRRSYTDDGLGMQEPLNDLGSDREGIIYTGKHYLLLDTMERSSLAVRHKAWETQLAPTVMFTEIKQNQDLHKALEQYNFLNPDTIPKNVHLMTLDRILENDTALLLIRLEHALERDDISELNKESTLHLENLFQPFDIVSAEETTLGGNFNPQEVERLEWVSEKGVAPKYIGFPDFKAKMVPPFSVTLTNMAIRTFRVKIAYNEGFPS</sequence>
<dbReference type="InterPro" id="IPR041147">
    <property type="entry name" value="GH38_C"/>
</dbReference>
<comment type="caution">
    <text evidence="12">The sequence shown here is derived from an EMBL/GenBank/DDBJ whole genome shotgun (WGS) entry which is preliminary data.</text>
</comment>
<dbReference type="SUPFAM" id="SSF88688">
    <property type="entry name" value="Families 57/38 glycoside transferase middle domain"/>
    <property type="match status" value="1"/>
</dbReference>
<dbReference type="Gene3D" id="2.70.98.30">
    <property type="entry name" value="Golgi alpha-mannosidase II, domain 4"/>
    <property type="match status" value="1"/>
</dbReference>
<feature type="domain" description="Glycoside hydrolase family 38 central" evidence="11">
    <location>
        <begin position="403"/>
        <end position="477"/>
    </location>
</feature>
<dbReference type="SUPFAM" id="SSF74650">
    <property type="entry name" value="Galactose mutarotase-like"/>
    <property type="match status" value="1"/>
</dbReference>
<dbReference type="InterPro" id="IPR011682">
    <property type="entry name" value="Glyco_hydro_38_C"/>
</dbReference>
<evidence type="ECO:0000313" key="13">
    <source>
        <dbReference type="Proteomes" id="UP000735302"/>
    </source>
</evidence>
<dbReference type="EMBL" id="BLXT01002667">
    <property type="protein sequence ID" value="GFN96295.1"/>
    <property type="molecule type" value="Genomic_DNA"/>
</dbReference>
<name>A0AAV3ZP53_9GAST</name>
<dbReference type="Proteomes" id="UP000735302">
    <property type="component" value="Unassembled WGS sequence"/>
</dbReference>
<protein>
    <recommendedName>
        <fullName evidence="3 10">Alpha-mannosidase</fullName>
        <ecNumber evidence="10">3.2.1.-</ecNumber>
    </recommendedName>
</protein>
<keyword evidence="13" id="KW-1185">Reference proteome</keyword>
<gene>
    <name evidence="12" type="ORF">PoB_002280100</name>
</gene>
<organism evidence="12 13">
    <name type="scientific">Plakobranchus ocellatus</name>
    <dbReference type="NCBI Taxonomy" id="259542"/>
    <lineage>
        <taxon>Eukaryota</taxon>
        <taxon>Metazoa</taxon>
        <taxon>Spiralia</taxon>
        <taxon>Lophotrochozoa</taxon>
        <taxon>Mollusca</taxon>
        <taxon>Gastropoda</taxon>
        <taxon>Heterobranchia</taxon>
        <taxon>Euthyneura</taxon>
        <taxon>Panpulmonata</taxon>
        <taxon>Sacoglossa</taxon>
        <taxon>Placobranchoidea</taxon>
        <taxon>Plakobranchidae</taxon>
        <taxon>Plakobranchus</taxon>
    </lineage>
</organism>
<keyword evidence="6 10" id="KW-0862">Zinc</keyword>
<dbReference type="PANTHER" id="PTHR11607">
    <property type="entry name" value="ALPHA-MANNOSIDASE"/>
    <property type="match status" value="1"/>
</dbReference>
<dbReference type="Pfam" id="PF17677">
    <property type="entry name" value="Glyco_hydro38C2"/>
    <property type="match status" value="1"/>
</dbReference>
<evidence type="ECO:0000256" key="7">
    <source>
        <dbReference type="ARBA" id="ARBA00023157"/>
    </source>
</evidence>
<keyword evidence="4 10" id="KW-0479">Metal-binding</keyword>
<evidence type="ECO:0000256" key="1">
    <source>
        <dbReference type="ARBA" id="ARBA00000365"/>
    </source>
</evidence>
<evidence type="ECO:0000256" key="4">
    <source>
        <dbReference type="ARBA" id="ARBA00022723"/>
    </source>
</evidence>
<dbReference type="InterPro" id="IPR013780">
    <property type="entry name" value="Glyco_hydro_b"/>
</dbReference>
<evidence type="ECO:0000256" key="3">
    <source>
        <dbReference type="ARBA" id="ARBA00012752"/>
    </source>
</evidence>
<dbReference type="Pfam" id="PF01074">
    <property type="entry name" value="Glyco_hydro_38N"/>
    <property type="match status" value="1"/>
</dbReference>
<dbReference type="InterPro" id="IPR011013">
    <property type="entry name" value="Gal_mutarotase_sf_dom"/>
</dbReference>
<comment type="similarity">
    <text evidence="2 10">Belongs to the glycosyl hydrolase 38 family.</text>
</comment>
<dbReference type="InterPro" id="IPR011330">
    <property type="entry name" value="Glyco_hydro/deAcase_b/a-brl"/>
</dbReference>
<keyword evidence="8" id="KW-0325">Glycoprotein</keyword>
<evidence type="ECO:0000256" key="9">
    <source>
        <dbReference type="ARBA" id="ARBA00023295"/>
    </source>
</evidence>
<accession>A0AAV3ZP53</accession>
<evidence type="ECO:0000256" key="2">
    <source>
        <dbReference type="ARBA" id="ARBA00009792"/>
    </source>
</evidence>
<dbReference type="GO" id="GO:0005764">
    <property type="term" value="C:lysosome"/>
    <property type="evidence" value="ECO:0007669"/>
    <property type="project" value="TreeGrafter"/>
</dbReference>
<dbReference type="GO" id="GO:0004559">
    <property type="term" value="F:alpha-mannosidase activity"/>
    <property type="evidence" value="ECO:0007669"/>
    <property type="project" value="InterPro"/>
</dbReference>
<evidence type="ECO:0000313" key="12">
    <source>
        <dbReference type="EMBL" id="GFN96295.1"/>
    </source>
</evidence>
<dbReference type="Gene3D" id="2.60.40.1360">
    <property type="match status" value="1"/>
</dbReference>
<evidence type="ECO:0000256" key="10">
    <source>
        <dbReference type="RuleBase" id="RU361199"/>
    </source>
</evidence>
<dbReference type="Pfam" id="PF09261">
    <property type="entry name" value="Alpha-mann_mid"/>
    <property type="match status" value="1"/>
</dbReference>
<evidence type="ECO:0000256" key="5">
    <source>
        <dbReference type="ARBA" id="ARBA00022801"/>
    </source>
</evidence>
<dbReference type="Pfam" id="PF07748">
    <property type="entry name" value="Glyco_hydro_38C"/>
    <property type="match status" value="1"/>
</dbReference>
<evidence type="ECO:0000256" key="6">
    <source>
        <dbReference type="ARBA" id="ARBA00022833"/>
    </source>
</evidence>
<evidence type="ECO:0000256" key="8">
    <source>
        <dbReference type="ARBA" id="ARBA00023180"/>
    </source>
</evidence>
<dbReference type="SMART" id="SM00872">
    <property type="entry name" value="Alpha-mann_mid"/>
    <property type="match status" value="1"/>
</dbReference>
<dbReference type="GO" id="GO:0030246">
    <property type="term" value="F:carbohydrate binding"/>
    <property type="evidence" value="ECO:0007669"/>
    <property type="project" value="InterPro"/>
</dbReference>
<dbReference type="InterPro" id="IPR028995">
    <property type="entry name" value="Glyco_hydro_57/38_cen_sf"/>
</dbReference>
<dbReference type="Gene3D" id="1.20.1270.50">
    <property type="entry name" value="Glycoside hydrolase family 38, central domain"/>
    <property type="match status" value="2"/>
</dbReference>
<keyword evidence="7" id="KW-1015">Disulfide bond</keyword>
<dbReference type="Gene3D" id="2.60.40.1180">
    <property type="entry name" value="Golgi alpha-mannosidase II"/>
    <property type="match status" value="1"/>
</dbReference>
<keyword evidence="5 10" id="KW-0378">Hydrolase</keyword>
<comment type="catalytic activity">
    <reaction evidence="1">
        <text>Hydrolysis of terminal, non-reducing alpha-D-mannose residues in alpha-D-mannosides.</text>
        <dbReference type="EC" id="3.2.1.24"/>
    </reaction>
</comment>
<dbReference type="FunFam" id="1.20.1270.50:FF:000003">
    <property type="entry name" value="Alpha-mannosidase"/>
    <property type="match status" value="1"/>
</dbReference>
<keyword evidence="9 10" id="KW-0326">Glycosidase</keyword>
<dbReference type="InterPro" id="IPR000602">
    <property type="entry name" value="Glyco_hydro_38_N"/>
</dbReference>
<dbReference type="GO" id="GO:0006013">
    <property type="term" value="P:mannose metabolic process"/>
    <property type="evidence" value="ECO:0007669"/>
    <property type="project" value="InterPro"/>
</dbReference>
<dbReference type="PANTHER" id="PTHR11607:SF3">
    <property type="entry name" value="LYSOSOMAL ALPHA-MANNOSIDASE"/>
    <property type="match status" value="1"/>
</dbReference>
<dbReference type="EC" id="3.2.1.-" evidence="10"/>
<evidence type="ECO:0000259" key="11">
    <source>
        <dbReference type="SMART" id="SM00872"/>
    </source>
</evidence>
<dbReference type="InterPro" id="IPR015341">
    <property type="entry name" value="Glyco_hydro_38_cen"/>
</dbReference>
<reference evidence="12 13" key="1">
    <citation type="journal article" date="2021" name="Elife">
        <title>Chloroplast acquisition without the gene transfer in kleptoplastic sea slugs, Plakobranchus ocellatus.</title>
        <authorList>
            <person name="Maeda T."/>
            <person name="Takahashi S."/>
            <person name="Yoshida T."/>
            <person name="Shimamura S."/>
            <person name="Takaki Y."/>
            <person name="Nagai Y."/>
            <person name="Toyoda A."/>
            <person name="Suzuki Y."/>
            <person name="Arimoto A."/>
            <person name="Ishii H."/>
            <person name="Satoh N."/>
            <person name="Nishiyama T."/>
            <person name="Hasebe M."/>
            <person name="Maruyama T."/>
            <person name="Minagawa J."/>
            <person name="Obokata J."/>
            <person name="Shigenobu S."/>
        </authorList>
    </citation>
    <scope>NUCLEOTIDE SEQUENCE [LARGE SCALE GENOMIC DNA]</scope>
</reference>
<dbReference type="InterPro" id="IPR037094">
    <property type="entry name" value="Glyco_hydro_38_cen_sf"/>
</dbReference>